<evidence type="ECO:0000256" key="6">
    <source>
        <dbReference type="ARBA" id="ARBA00023136"/>
    </source>
</evidence>
<keyword evidence="3 7" id="KW-0812">Transmembrane</keyword>
<dbReference type="EMBL" id="JBJQOH010000002">
    <property type="protein sequence ID" value="KAL3695277.1"/>
    <property type="molecule type" value="Genomic_DNA"/>
</dbReference>
<comment type="subcellular location">
    <subcellularLocation>
        <location evidence="1 7">Membrane</location>
        <topology evidence="1 7">Single-pass type I membrane protein</topology>
    </subcellularLocation>
</comment>
<evidence type="ECO:0000256" key="8">
    <source>
        <dbReference type="SAM" id="Phobius"/>
    </source>
</evidence>
<keyword evidence="5 8" id="KW-1133">Transmembrane helix</keyword>
<sequence length="224" mass="25341">MGGTGVSASAARLGIWRGLIFLAYLALGQRWYGVNGLTITVVDVECVSQWVEYDQDLVSGNFVVVEKDNDWYVDEGEEVELVVTGPAGGTVTTLRSSVGDKFEFRAHRRGHYKFCFNNPTSIAEQISFSIHVGHIPQATEVAKDEHVFPLEVKIAQLREALESISLEQAYLKRRDIRHKKTNESTSRRLLWYTVLEYVALIGVSLLQVYLIQRLFSKRIGYNKV</sequence>
<gene>
    <name evidence="10" type="ORF">R1sor_009353</name>
</gene>
<evidence type="ECO:0000259" key="9">
    <source>
        <dbReference type="PROSITE" id="PS50866"/>
    </source>
</evidence>
<evidence type="ECO:0000256" key="4">
    <source>
        <dbReference type="ARBA" id="ARBA00022729"/>
    </source>
</evidence>
<dbReference type="GO" id="GO:0016020">
    <property type="term" value="C:membrane"/>
    <property type="evidence" value="ECO:0007669"/>
    <property type="project" value="UniProtKB-SubCell"/>
</dbReference>
<evidence type="ECO:0000256" key="7">
    <source>
        <dbReference type="RuleBase" id="RU003827"/>
    </source>
</evidence>
<dbReference type="InterPro" id="IPR015720">
    <property type="entry name" value="Emp24-like"/>
</dbReference>
<comment type="caution">
    <text evidence="10">The sequence shown here is derived from an EMBL/GenBank/DDBJ whole genome shotgun (WGS) entry which is preliminary data.</text>
</comment>
<protein>
    <recommendedName>
        <fullName evidence="9">GOLD domain-containing protein</fullName>
    </recommendedName>
</protein>
<dbReference type="SMART" id="SM01190">
    <property type="entry name" value="EMP24_GP25L"/>
    <property type="match status" value="1"/>
</dbReference>
<dbReference type="PANTHER" id="PTHR22811">
    <property type="entry name" value="TRANSMEMBRANE EMP24 DOMAIN-CONTAINING PROTEIN"/>
    <property type="match status" value="1"/>
</dbReference>
<evidence type="ECO:0000313" key="11">
    <source>
        <dbReference type="Proteomes" id="UP001633002"/>
    </source>
</evidence>
<evidence type="ECO:0000256" key="3">
    <source>
        <dbReference type="ARBA" id="ARBA00022692"/>
    </source>
</evidence>
<feature type="domain" description="GOLD" evidence="9">
    <location>
        <begin position="44"/>
        <end position="132"/>
    </location>
</feature>
<feature type="transmembrane region" description="Helical" evidence="8">
    <location>
        <begin position="189"/>
        <end position="211"/>
    </location>
</feature>
<dbReference type="Proteomes" id="UP001633002">
    <property type="component" value="Unassembled WGS sequence"/>
</dbReference>
<reference evidence="10 11" key="1">
    <citation type="submission" date="2024-09" db="EMBL/GenBank/DDBJ databases">
        <title>Chromosome-scale assembly of Riccia sorocarpa.</title>
        <authorList>
            <person name="Paukszto L."/>
        </authorList>
    </citation>
    <scope>NUCLEOTIDE SEQUENCE [LARGE SCALE GENOMIC DNA]</scope>
    <source>
        <strain evidence="10">LP-2024</strain>
        <tissue evidence="10">Aerial parts of the thallus</tissue>
    </source>
</reference>
<evidence type="ECO:0000313" key="10">
    <source>
        <dbReference type="EMBL" id="KAL3695277.1"/>
    </source>
</evidence>
<dbReference type="Pfam" id="PF01105">
    <property type="entry name" value="EMP24_GP25L"/>
    <property type="match status" value="1"/>
</dbReference>
<accession>A0ABD3HYE9</accession>
<dbReference type="AlphaFoldDB" id="A0ABD3HYE9"/>
<keyword evidence="4" id="KW-0732">Signal</keyword>
<name>A0ABD3HYE9_9MARC</name>
<comment type="similarity">
    <text evidence="2 7">Belongs to the EMP24/GP25L family.</text>
</comment>
<keyword evidence="6 8" id="KW-0472">Membrane</keyword>
<proteinExistence type="inferred from homology"/>
<evidence type="ECO:0000256" key="5">
    <source>
        <dbReference type="ARBA" id="ARBA00022989"/>
    </source>
</evidence>
<organism evidence="10 11">
    <name type="scientific">Riccia sorocarpa</name>
    <dbReference type="NCBI Taxonomy" id="122646"/>
    <lineage>
        <taxon>Eukaryota</taxon>
        <taxon>Viridiplantae</taxon>
        <taxon>Streptophyta</taxon>
        <taxon>Embryophyta</taxon>
        <taxon>Marchantiophyta</taxon>
        <taxon>Marchantiopsida</taxon>
        <taxon>Marchantiidae</taxon>
        <taxon>Marchantiales</taxon>
        <taxon>Ricciaceae</taxon>
        <taxon>Riccia</taxon>
    </lineage>
</organism>
<keyword evidence="11" id="KW-1185">Reference proteome</keyword>
<dbReference type="InterPro" id="IPR009038">
    <property type="entry name" value="GOLD_dom"/>
</dbReference>
<evidence type="ECO:0000256" key="1">
    <source>
        <dbReference type="ARBA" id="ARBA00004479"/>
    </source>
</evidence>
<dbReference type="PROSITE" id="PS50866">
    <property type="entry name" value="GOLD"/>
    <property type="match status" value="1"/>
</dbReference>
<evidence type="ECO:0000256" key="2">
    <source>
        <dbReference type="ARBA" id="ARBA00007104"/>
    </source>
</evidence>